<sequence>MAFDGVFAFQGKNHITASQLGRLVQGTAGDGRYVLPTQDRLQATMQTANKVVIGSGDLVMDGRYVTNETGAELTVESGTSGYNRNDIVALRYSKDGSTGVESFEPVVIKGAPVTGTAADPAVDAGAISDGSSEALMPLWRIPIRGLAPGTPERIAKVGKTLSEIGDSVSRSEWTYLYGEPGAGRSFVRYRRDGARCVLQWGATQGTSAYWAAGNLPEQMRPADGNVYVPGVCVSPNGTVENVCAYCYVSASTGEVGLQVAATTNRNVWNHGETSWFI</sequence>
<reference evidence="1 2" key="1">
    <citation type="submission" date="2020-04" db="EMBL/GenBank/DDBJ databases">
        <title>Collinsella sp. KGMB02528 nov., an anaerobic actinobacterium isolated from human feces.</title>
        <authorList>
            <person name="Han K.-I."/>
            <person name="Eom M.K."/>
            <person name="Kim J.-S."/>
            <person name="Lee K.C."/>
            <person name="Suh M.K."/>
            <person name="Park S.-H."/>
            <person name="Lee J.H."/>
            <person name="Kang S.W."/>
            <person name="Park J.-E."/>
            <person name="Oh B.S."/>
            <person name="Yu S.Y."/>
            <person name="Choi S.-H."/>
            <person name="Lee D.H."/>
            <person name="Yoon H."/>
            <person name="Kim B.-Y."/>
            <person name="Lee J.H."/>
            <person name="Lee J.-S."/>
        </authorList>
    </citation>
    <scope>NUCLEOTIDE SEQUENCE [LARGE SCALE GENOMIC DNA]</scope>
    <source>
        <strain evidence="1 2">KGMB02528</strain>
    </source>
</reference>
<dbReference type="AlphaFoldDB" id="A0A7X9UCI5"/>
<proteinExistence type="predicted"/>
<gene>
    <name evidence="1" type="ORF">HF320_04965</name>
</gene>
<evidence type="ECO:0000313" key="2">
    <source>
        <dbReference type="Proteomes" id="UP000546970"/>
    </source>
</evidence>
<evidence type="ECO:0000313" key="1">
    <source>
        <dbReference type="EMBL" id="NMF55677.1"/>
    </source>
</evidence>
<comment type="caution">
    <text evidence="1">The sequence shown here is derived from an EMBL/GenBank/DDBJ whole genome shotgun (WGS) entry which is preliminary data.</text>
</comment>
<dbReference type="Proteomes" id="UP000546970">
    <property type="component" value="Unassembled WGS sequence"/>
</dbReference>
<dbReference type="EMBL" id="JABBCP010000002">
    <property type="protein sequence ID" value="NMF55677.1"/>
    <property type="molecule type" value="Genomic_DNA"/>
</dbReference>
<organism evidence="1 2">
    <name type="scientific">Collinsella acetigenes</name>
    <dbReference type="NCBI Taxonomy" id="2713419"/>
    <lineage>
        <taxon>Bacteria</taxon>
        <taxon>Bacillati</taxon>
        <taxon>Actinomycetota</taxon>
        <taxon>Coriobacteriia</taxon>
        <taxon>Coriobacteriales</taxon>
        <taxon>Coriobacteriaceae</taxon>
        <taxon>Collinsella</taxon>
    </lineage>
</organism>
<protein>
    <submittedName>
        <fullName evidence="1">Uncharacterized protein</fullName>
    </submittedName>
</protein>
<accession>A0A7X9UCI5</accession>
<dbReference type="RefSeq" id="WP_169277303.1">
    <property type="nucleotide sequence ID" value="NZ_JABBCP010000002.1"/>
</dbReference>
<keyword evidence="2" id="KW-1185">Reference proteome</keyword>
<name>A0A7X9UCI5_9ACTN</name>